<reference evidence="2 3" key="1">
    <citation type="journal article" date="2019" name="Sci. Rep.">
        <title>Orb-weaving spider Araneus ventricosus genome elucidates the spidroin gene catalogue.</title>
        <authorList>
            <person name="Kono N."/>
            <person name="Nakamura H."/>
            <person name="Ohtoshi R."/>
            <person name="Moran D.A.P."/>
            <person name="Shinohara A."/>
            <person name="Yoshida Y."/>
            <person name="Fujiwara M."/>
            <person name="Mori M."/>
            <person name="Tomita M."/>
            <person name="Arakawa K."/>
        </authorList>
    </citation>
    <scope>NUCLEOTIDE SEQUENCE [LARGE SCALE GENOMIC DNA]</scope>
</reference>
<proteinExistence type="predicted"/>
<name>A0A4Y2X697_ARAVE</name>
<comment type="caution">
    <text evidence="2">The sequence shown here is derived from an EMBL/GenBank/DDBJ whole genome shotgun (WGS) entry which is preliminary data.</text>
</comment>
<protein>
    <submittedName>
        <fullName evidence="2">Uncharacterized protein</fullName>
    </submittedName>
</protein>
<evidence type="ECO:0000313" key="3">
    <source>
        <dbReference type="Proteomes" id="UP000499080"/>
    </source>
</evidence>
<evidence type="ECO:0000256" key="1">
    <source>
        <dbReference type="SAM" id="MobiDB-lite"/>
    </source>
</evidence>
<dbReference type="EMBL" id="BGPR01071046">
    <property type="protein sequence ID" value="GBO44360.1"/>
    <property type="molecule type" value="Genomic_DNA"/>
</dbReference>
<dbReference type="Proteomes" id="UP000499080">
    <property type="component" value="Unassembled WGS sequence"/>
</dbReference>
<feature type="compositionally biased region" description="Polar residues" evidence="1">
    <location>
        <begin position="16"/>
        <end position="34"/>
    </location>
</feature>
<feature type="compositionally biased region" description="Basic residues" evidence="1">
    <location>
        <begin position="1"/>
        <end position="10"/>
    </location>
</feature>
<sequence>MASSSKKKSCGGRDCSAQQNGERGVSAQLQQNGGESPKRSCGGKLSLQPNKMANRSKTIMWREIRLSPTNGEREVKTIFSRSRPATSISNRPSCVIVKPMCFRGSFCLHHVYTIRKNDWETVMCNRGAVCG</sequence>
<evidence type="ECO:0000313" key="2">
    <source>
        <dbReference type="EMBL" id="GBO44360.1"/>
    </source>
</evidence>
<feature type="region of interest" description="Disordered" evidence="1">
    <location>
        <begin position="1"/>
        <end position="54"/>
    </location>
</feature>
<keyword evidence="3" id="KW-1185">Reference proteome</keyword>
<organism evidence="2 3">
    <name type="scientific">Araneus ventricosus</name>
    <name type="common">Orbweaver spider</name>
    <name type="synonym">Epeira ventricosa</name>
    <dbReference type="NCBI Taxonomy" id="182803"/>
    <lineage>
        <taxon>Eukaryota</taxon>
        <taxon>Metazoa</taxon>
        <taxon>Ecdysozoa</taxon>
        <taxon>Arthropoda</taxon>
        <taxon>Chelicerata</taxon>
        <taxon>Arachnida</taxon>
        <taxon>Araneae</taxon>
        <taxon>Araneomorphae</taxon>
        <taxon>Entelegynae</taxon>
        <taxon>Araneoidea</taxon>
        <taxon>Araneidae</taxon>
        <taxon>Araneus</taxon>
    </lineage>
</organism>
<gene>
    <name evidence="2" type="ORF">AVEN_170052_1</name>
</gene>
<accession>A0A4Y2X697</accession>
<dbReference type="AlphaFoldDB" id="A0A4Y2X697"/>